<sequence length="82" mass="8656">MSMSVVISEDTQEMKDQIRAAADAGIVMTCTVHDEGSRITEAYPIHRKGQTSGNLLVLAATSKKTTTTTGTAGTRCTPAPFP</sequence>
<reference evidence="3" key="1">
    <citation type="submission" date="2010-05" db="EMBL/GenBank/DDBJ databases">
        <title>The genome sequence of Magnaporthe poae strain ATCC 64411.</title>
        <authorList>
            <person name="Ma L.-J."/>
            <person name="Dead R."/>
            <person name="Young S."/>
            <person name="Zeng Q."/>
            <person name="Koehrsen M."/>
            <person name="Alvarado L."/>
            <person name="Berlin A."/>
            <person name="Chapman S.B."/>
            <person name="Chen Z."/>
            <person name="Freedman E."/>
            <person name="Gellesch M."/>
            <person name="Goldberg J."/>
            <person name="Griggs A."/>
            <person name="Gujja S."/>
            <person name="Heilman E.R."/>
            <person name="Heiman D."/>
            <person name="Hepburn T."/>
            <person name="Howarth C."/>
            <person name="Jen D."/>
            <person name="Larson L."/>
            <person name="Mehta T."/>
            <person name="Neiman D."/>
            <person name="Pearson M."/>
            <person name="Roberts A."/>
            <person name="Saif S."/>
            <person name="Shea T."/>
            <person name="Shenoy N."/>
            <person name="Sisk P."/>
            <person name="Stolte C."/>
            <person name="Sykes S."/>
            <person name="Walk T."/>
            <person name="White J."/>
            <person name="Yandava C."/>
            <person name="Haas B."/>
            <person name="Nusbaum C."/>
            <person name="Birren B."/>
        </authorList>
    </citation>
    <scope>NUCLEOTIDE SEQUENCE [LARGE SCALE GENOMIC DNA]</scope>
    <source>
        <strain evidence="3">ATCC 64411 / 73-15</strain>
    </source>
</reference>
<dbReference type="OrthoDB" id="3565018at2759"/>
<dbReference type="EMBL" id="ADBL01001427">
    <property type="status" value="NOT_ANNOTATED_CDS"/>
    <property type="molecule type" value="Genomic_DNA"/>
</dbReference>
<dbReference type="EMBL" id="GL876970">
    <property type="protein sequence ID" value="KLU86959.1"/>
    <property type="molecule type" value="Genomic_DNA"/>
</dbReference>
<reference evidence="2" key="4">
    <citation type="journal article" date="2015" name="G3 (Bethesda)">
        <title>Genome sequences of three phytopathogenic species of the Magnaporthaceae family of fungi.</title>
        <authorList>
            <person name="Okagaki L.H."/>
            <person name="Nunes C.C."/>
            <person name="Sailsbery J."/>
            <person name="Clay B."/>
            <person name="Brown D."/>
            <person name="John T."/>
            <person name="Oh Y."/>
            <person name="Young N."/>
            <person name="Fitzgerald M."/>
            <person name="Haas B.J."/>
            <person name="Zeng Q."/>
            <person name="Young S."/>
            <person name="Adiconis X."/>
            <person name="Fan L."/>
            <person name="Levin J.Z."/>
            <person name="Mitchell T.K."/>
            <person name="Okubara P.A."/>
            <person name="Farman M.L."/>
            <person name="Kohn L.M."/>
            <person name="Birren B."/>
            <person name="Ma L.-J."/>
            <person name="Dean R.A."/>
        </authorList>
    </citation>
    <scope>NUCLEOTIDE SEQUENCE</scope>
    <source>
        <strain evidence="2">ATCC 64411 / 73-15</strain>
    </source>
</reference>
<reference evidence="1" key="3">
    <citation type="submission" date="2011-03" db="EMBL/GenBank/DDBJ databases">
        <title>Annotation of Magnaporthe poae ATCC 64411.</title>
        <authorList>
            <person name="Ma L.-J."/>
            <person name="Dead R."/>
            <person name="Young S.K."/>
            <person name="Zeng Q."/>
            <person name="Gargeya S."/>
            <person name="Fitzgerald M."/>
            <person name="Haas B."/>
            <person name="Abouelleil A."/>
            <person name="Alvarado L."/>
            <person name="Arachchi H.M."/>
            <person name="Berlin A."/>
            <person name="Brown A."/>
            <person name="Chapman S.B."/>
            <person name="Chen Z."/>
            <person name="Dunbar C."/>
            <person name="Freedman E."/>
            <person name="Gearin G."/>
            <person name="Gellesch M."/>
            <person name="Goldberg J."/>
            <person name="Griggs A."/>
            <person name="Gujja S."/>
            <person name="Heiman D."/>
            <person name="Howarth C."/>
            <person name="Larson L."/>
            <person name="Lui A."/>
            <person name="MacDonald P.J.P."/>
            <person name="Mehta T."/>
            <person name="Montmayeur A."/>
            <person name="Murphy C."/>
            <person name="Neiman D."/>
            <person name="Pearson M."/>
            <person name="Priest M."/>
            <person name="Roberts A."/>
            <person name="Saif S."/>
            <person name="Shea T."/>
            <person name="Shenoy N."/>
            <person name="Sisk P."/>
            <person name="Stolte C."/>
            <person name="Sykes S."/>
            <person name="Yandava C."/>
            <person name="Wortman J."/>
            <person name="Nusbaum C."/>
            <person name="Birren B."/>
        </authorList>
    </citation>
    <scope>NUCLEOTIDE SEQUENCE</scope>
    <source>
        <strain evidence="1">ATCC 64411</strain>
    </source>
</reference>
<dbReference type="AlphaFoldDB" id="A0A0C4E0T2"/>
<accession>A0A0C4E0T2</accession>
<reference evidence="2" key="5">
    <citation type="submission" date="2015-06" db="UniProtKB">
        <authorList>
            <consortium name="EnsemblFungi"/>
        </authorList>
    </citation>
    <scope>IDENTIFICATION</scope>
    <source>
        <strain evidence="2">ATCC 64411</strain>
    </source>
</reference>
<organism evidence="2 3">
    <name type="scientific">Magnaporthiopsis poae (strain ATCC 64411 / 73-15)</name>
    <name type="common">Kentucky bluegrass fungus</name>
    <name type="synonym">Magnaporthe poae</name>
    <dbReference type="NCBI Taxonomy" id="644358"/>
    <lineage>
        <taxon>Eukaryota</taxon>
        <taxon>Fungi</taxon>
        <taxon>Dikarya</taxon>
        <taxon>Ascomycota</taxon>
        <taxon>Pezizomycotina</taxon>
        <taxon>Sordariomycetes</taxon>
        <taxon>Sordariomycetidae</taxon>
        <taxon>Magnaporthales</taxon>
        <taxon>Magnaporthaceae</taxon>
        <taxon>Magnaporthiopsis</taxon>
    </lineage>
</organism>
<evidence type="ECO:0000313" key="2">
    <source>
        <dbReference type="EnsemblFungi" id="MAPG_05966T0"/>
    </source>
</evidence>
<dbReference type="Proteomes" id="UP000011715">
    <property type="component" value="Unassembled WGS sequence"/>
</dbReference>
<dbReference type="EnsemblFungi" id="MAPG_05966T0">
    <property type="protein sequence ID" value="MAPG_05966T0"/>
    <property type="gene ID" value="MAPG_05966"/>
</dbReference>
<reference evidence="1" key="2">
    <citation type="submission" date="2010-05" db="EMBL/GenBank/DDBJ databases">
        <title>The Genome Sequence of Magnaporthe poae strain ATCC 64411.</title>
        <authorList>
            <consortium name="The Broad Institute Genome Sequencing Platform"/>
            <consortium name="Broad Institute Genome Sequencing Center for Infectious Disease"/>
            <person name="Ma L.-J."/>
            <person name="Dead R."/>
            <person name="Young S."/>
            <person name="Zeng Q."/>
            <person name="Koehrsen M."/>
            <person name="Alvarado L."/>
            <person name="Berlin A."/>
            <person name="Chapman S.B."/>
            <person name="Chen Z."/>
            <person name="Freedman E."/>
            <person name="Gellesch M."/>
            <person name="Goldberg J."/>
            <person name="Griggs A."/>
            <person name="Gujja S."/>
            <person name="Heilman E.R."/>
            <person name="Heiman D."/>
            <person name="Hepburn T."/>
            <person name="Howarth C."/>
            <person name="Jen D."/>
            <person name="Larson L."/>
            <person name="Mehta T."/>
            <person name="Neiman D."/>
            <person name="Pearson M."/>
            <person name="Roberts A."/>
            <person name="Saif S."/>
            <person name="Shea T."/>
            <person name="Shenoy N."/>
            <person name="Sisk P."/>
            <person name="Stolte C."/>
            <person name="Sykes S."/>
            <person name="Walk T."/>
            <person name="White J."/>
            <person name="Yandava C."/>
            <person name="Haas B."/>
            <person name="Nusbaum C."/>
            <person name="Birren B."/>
        </authorList>
    </citation>
    <scope>NUCLEOTIDE SEQUENCE</scope>
    <source>
        <strain evidence="1">ATCC 64411</strain>
    </source>
</reference>
<evidence type="ECO:0000313" key="1">
    <source>
        <dbReference type="EMBL" id="KLU86959.1"/>
    </source>
</evidence>
<proteinExistence type="predicted"/>
<dbReference type="VEuPathDB" id="FungiDB:MAPG_05966"/>
<protein>
    <submittedName>
        <fullName evidence="1 2">Uncharacterized protein</fullName>
    </submittedName>
</protein>
<gene>
    <name evidence="1" type="ORF">MAPG_05966</name>
</gene>
<keyword evidence="3" id="KW-1185">Reference proteome</keyword>
<name>A0A0C4E0T2_MAGP6</name>
<evidence type="ECO:0000313" key="3">
    <source>
        <dbReference type="Proteomes" id="UP000011715"/>
    </source>
</evidence>